<name>A0ABM9GA01_9BACL</name>
<protein>
    <submittedName>
        <fullName evidence="1">XRE family transcriptional regulator</fullName>
    </submittedName>
</protein>
<keyword evidence="2" id="KW-1185">Reference proteome</keyword>
<dbReference type="Proteomes" id="UP001154322">
    <property type="component" value="Unassembled WGS sequence"/>
</dbReference>
<organism evidence="1 2">
    <name type="scientific">Paenibacillus melissococcoides</name>
    <dbReference type="NCBI Taxonomy" id="2912268"/>
    <lineage>
        <taxon>Bacteria</taxon>
        <taxon>Bacillati</taxon>
        <taxon>Bacillota</taxon>
        <taxon>Bacilli</taxon>
        <taxon>Bacillales</taxon>
        <taxon>Paenibacillaceae</taxon>
        <taxon>Paenibacillus</taxon>
    </lineage>
</organism>
<dbReference type="RefSeq" id="WP_213431228.1">
    <property type="nucleotide sequence ID" value="NZ_AP031286.1"/>
</dbReference>
<reference evidence="1" key="1">
    <citation type="submission" date="2022-06" db="EMBL/GenBank/DDBJ databases">
        <authorList>
            <person name="Dietemann V."/>
            <person name="Ory F."/>
            <person name="Dainat B."/>
            <person name="Oberhansli S."/>
        </authorList>
    </citation>
    <scope>NUCLEOTIDE SEQUENCE</scope>
    <source>
        <strain evidence="1">Ena-SAMPLE-TAB-26-04-2022-14:26:32:270-5432</strain>
    </source>
</reference>
<evidence type="ECO:0000313" key="1">
    <source>
        <dbReference type="EMBL" id="CAH8248772.1"/>
    </source>
</evidence>
<gene>
    <name evidence="1" type="ORF">WJ0W_005956</name>
</gene>
<comment type="caution">
    <text evidence="1">The sequence shown here is derived from an EMBL/GenBank/DDBJ whole genome shotgun (WGS) entry which is preliminary data.</text>
</comment>
<dbReference type="EMBL" id="CALYLO010000012">
    <property type="protein sequence ID" value="CAH8248772.1"/>
    <property type="molecule type" value="Genomic_DNA"/>
</dbReference>
<accession>A0ABM9GA01</accession>
<sequence>MARKRPITAFGWMIKQRLAEIQMDQREFCHKYDIPENRLGDLITGARKATRYREQVEKILGIKYLEQKAE</sequence>
<evidence type="ECO:0000313" key="2">
    <source>
        <dbReference type="Proteomes" id="UP001154322"/>
    </source>
</evidence>
<proteinExistence type="predicted"/>